<dbReference type="PANTHER" id="PTHR24421">
    <property type="entry name" value="NITRATE/NITRITE SENSOR PROTEIN NARX-RELATED"/>
    <property type="match status" value="1"/>
</dbReference>
<evidence type="ECO:0000256" key="8">
    <source>
        <dbReference type="ARBA" id="ARBA00023012"/>
    </source>
</evidence>
<comment type="catalytic activity">
    <reaction evidence="1">
        <text>ATP + protein L-histidine = ADP + protein N-phospho-L-histidine.</text>
        <dbReference type="EC" id="2.7.13.3"/>
    </reaction>
</comment>
<evidence type="ECO:0000256" key="6">
    <source>
        <dbReference type="ARBA" id="ARBA00022777"/>
    </source>
</evidence>
<dbReference type="SMART" id="SM00387">
    <property type="entry name" value="HATPase_c"/>
    <property type="match status" value="1"/>
</dbReference>
<dbReference type="Gene3D" id="3.30.565.10">
    <property type="entry name" value="Histidine kinase-like ATPase, C-terminal domain"/>
    <property type="match status" value="1"/>
</dbReference>
<dbReference type="InterPro" id="IPR003594">
    <property type="entry name" value="HATPase_dom"/>
</dbReference>
<comment type="caution">
    <text evidence="11">The sequence shown here is derived from an EMBL/GenBank/DDBJ whole genome shotgun (WGS) entry which is preliminary data.</text>
</comment>
<keyword evidence="9" id="KW-1133">Transmembrane helix</keyword>
<feature type="transmembrane region" description="Helical" evidence="9">
    <location>
        <begin position="105"/>
        <end position="124"/>
    </location>
</feature>
<dbReference type="EC" id="2.7.13.3" evidence="2"/>
<evidence type="ECO:0000256" key="2">
    <source>
        <dbReference type="ARBA" id="ARBA00012438"/>
    </source>
</evidence>
<keyword evidence="5" id="KW-0547">Nucleotide-binding</keyword>
<evidence type="ECO:0000256" key="5">
    <source>
        <dbReference type="ARBA" id="ARBA00022741"/>
    </source>
</evidence>
<dbReference type="SUPFAM" id="SSF55874">
    <property type="entry name" value="ATPase domain of HSP90 chaperone/DNA topoisomerase II/histidine kinase"/>
    <property type="match status" value="1"/>
</dbReference>
<keyword evidence="6 11" id="KW-0418">Kinase</keyword>
<keyword evidence="9" id="KW-0812">Transmembrane</keyword>
<evidence type="ECO:0000256" key="9">
    <source>
        <dbReference type="SAM" id="Phobius"/>
    </source>
</evidence>
<dbReference type="Pfam" id="PF07730">
    <property type="entry name" value="HisKA_3"/>
    <property type="match status" value="1"/>
</dbReference>
<keyword evidence="7" id="KW-0067">ATP-binding</keyword>
<keyword evidence="8" id="KW-0902">Two-component regulatory system</keyword>
<keyword evidence="3" id="KW-0597">Phosphoprotein</keyword>
<gene>
    <name evidence="11" type="ORF">FHX41_3178</name>
</gene>
<dbReference type="InterPro" id="IPR011712">
    <property type="entry name" value="Sig_transdc_His_kin_sub3_dim/P"/>
</dbReference>
<dbReference type="Proteomes" id="UP000316706">
    <property type="component" value="Unassembled WGS sequence"/>
</dbReference>
<feature type="transmembrane region" description="Helical" evidence="9">
    <location>
        <begin position="130"/>
        <end position="151"/>
    </location>
</feature>
<dbReference type="GO" id="GO:0000155">
    <property type="term" value="F:phosphorelay sensor kinase activity"/>
    <property type="evidence" value="ECO:0007669"/>
    <property type="project" value="InterPro"/>
</dbReference>
<feature type="domain" description="Histidine kinase/HSP90-like ATPase" evidence="10">
    <location>
        <begin position="278"/>
        <end position="368"/>
    </location>
</feature>
<evidence type="ECO:0000313" key="11">
    <source>
        <dbReference type="EMBL" id="TQM69483.1"/>
    </source>
</evidence>
<dbReference type="GO" id="GO:0016020">
    <property type="term" value="C:membrane"/>
    <property type="evidence" value="ECO:0007669"/>
    <property type="project" value="InterPro"/>
</dbReference>
<evidence type="ECO:0000256" key="7">
    <source>
        <dbReference type="ARBA" id="ARBA00022840"/>
    </source>
</evidence>
<keyword evidence="12" id="KW-1185">Reference proteome</keyword>
<organism evidence="11 12">
    <name type="scientific">Actinomadura hallensis</name>
    <dbReference type="NCBI Taxonomy" id="337895"/>
    <lineage>
        <taxon>Bacteria</taxon>
        <taxon>Bacillati</taxon>
        <taxon>Actinomycetota</taxon>
        <taxon>Actinomycetes</taxon>
        <taxon>Streptosporangiales</taxon>
        <taxon>Thermomonosporaceae</taxon>
        <taxon>Actinomadura</taxon>
    </lineage>
</organism>
<feature type="transmembrane region" description="Helical" evidence="9">
    <location>
        <begin position="40"/>
        <end position="59"/>
    </location>
</feature>
<evidence type="ECO:0000256" key="4">
    <source>
        <dbReference type="ARBA" id="ARBA00022679"/>
    </source>
</evidence>
<dbReference type="OrthoDB" id="227596at2"/>
<feature type="transmembrane region" description="Helical" evidence="9">
    <location>
        <begin position="15"/>
        <end position="33"/>
    </location>
</feature>
<evidence type="ECO:0000313" key="12">
    <source>
        <dbReference type="Proteomes" id="UP000316706"/>
    </source>
</evidence>
<dbReference type="AlphaFoldDB" id="A0A543IFW7"/>
<protein>
    <recommendedName>
        <fullName evidence="2">histidine kinase</fullName>
        <ecNumber evidence="2">2.7.13.3</ecNumber>
    </recommendedName>
</protein>
<dbReference type="GO" id="GO:0046983">
    <property type="term" value="F:protein dimerization activity"/>
    <property type="evidence" value="ECO:0007669"/>
    <property type="project" value="InterPro"/>
</dbReference>
<dbReference type="EMBL" id="VFPO01000001">
    <property type="protein sequence ID" value="TQM69483.1"/>
    <property type="molecule type" value="Genomic_DNA"/>
</dbReference>
<evidence type="ECO:0000256" key="3">
    <source>
        <dbReference type="ARBA" id="ARBA00022553"/>
    </source>
</evidence>
<dbReference type="Pfam" id="PF02518">
    <property type="entry name" value="HATPase_c"/>
    <property type="match status" value="1"/>
</dbReference>
<proteinExistence type="predicted"/>
<keyword evidence="9" id="KW-0472">Membrane</keyword>
<dbReference type="InterPro" id="IPR036890">
    <property type="entry name" value="HATPase_C_sf"/>
</dbReference>
<dbReference type="Gene3D" id="1.20.5.1930">
    <property type="match status" value="1"/>
</dbReference>
<dbReference type="GO" id="GO:0005524">
    <property type="term" value="F:ATP binding"/>
    <property type="evidence" value="ECO:0007669"/>
    <property type="project" value="UniProtKB-KW"/>
</dbReference>
<dbReference type="RefSeq" id="WP_141969673.1">
    <property type="nucleotide sequence ID" value="NZ_VFPO01000001.1"/>
</dbReference>
<evidence type="ECO:0000259" key="10">
    <source>
        <dbReference type="SMART" id="SM00387"/>
    </source>
</evidence>
<sequence length="371" mass="38110">MGGLPEPRGGLTDKAVAGGVLLLVALGSLHSVIAPGKEPLAVTALTWALIAVGCGALYFSPRFPVGAAVVSLAATFAYYVLSVYDGPLMIAPIVALYMIASRGRLQAAVAVAALLVIATGVGTLSGNGDVNAVALFMMTGWVVAMVALGWARHSRRVYLAEAEQRAAGEERLRIARELHDVAGHHISLINVQAGTALHRFDRDPEQARAALAAVKESSRDALRDLRATIGVLRDGAEDAPTAPAPGLDRIGDLVEAARAAGLTVRTDITGDGPPPPTGVGLATYRIVQESLTNVVRHSGAGSVTVRVEQGPREVLIEVADDGRGPAPGTTGSGVHGMKERARALGGELTAGPRPGGGFLVRARLPLGNGAT</sequence>
<dbReference type="CDD" id="cd16917">
    <property type="entry name" value="HATPase_UhpB-NarQ-NarX-like"/>
    <property type="match status" value="1"/>
</dbReference>
<keyword evidence="4" id="KW-0808">Transferase</keyword>
<reference evidence="11 12" key="1">
    <citation type="submission" date="2019-06" db="EMBL/GenBank/DDBJ databases">
        <title>Sequencing the genomes of 1000 actinobacteria strains.</title>
        <authorList>
            <person name="Klenk H.-P."/>
        </authorList>
    </citation>
    <scope>NUCLEOTIDE SEQUENCE [LARGE SCALE GENOMIC DNA]</scope>
    <source>
        <strain evidence="11 12">DSM 45043</strain>
    </source>
</reference>
<dbReference type="PANTHER" id="PTHR24421:SF10">
    <property type="entry name" value="NITRATE_NITRITE SENSOR PROTEIN NARQ"/>
    <property type="match status" value="1"/>
</dbReference>
<dbReference type="InterPro" id="IPR050482">
    <property type="entry name" value="Sensor_HK_TwoCompSys"/>
</dbReference>
<accession>A0A543IFW7</accession>
<evidence type="ECO:0000256" key="1">
    <source>
        <dbReference type="ARBA" id="ARBA00000085"/>
    </source>
</evidence>
<name>A0A543IFW7_9ACTN</name>